<dbReference type="InterPro" id="IPR000276">
    <property type="entry name" value="GPCR_Rhodpsn"/>
</dbReference>
<evidence type="ECO:0000256" key="2">
    <source>
        <dbReference type="ARBA" id="ARBA00022692"/>
    </source>
</evidence>
<evidence type="ECO:0000256" key="6">
    <source>
        <dbReference type="ARBA" id="ARBA00023170"/>
    </source>
</evidence>
<keyword evidence="7" id="KW-0807">Transducer</keyword>
<comment type="subcellular location">
    <subcellularLocation>
        <location evidence="1">Membrane</location>
        <topology evidence="1">Multi-pass membrane protein</topology>
    </subcellularLocation>
</comment>
<dbReference type="PRINTS" id="PR00237">
    <property type="entry name" value="GPCRRHODOPSN"/>
</dbReference>
<dbReference type="PANTHER" id="PTHR24243:SF233">
    <property type="entry name" value="THYROTROPIN-RELEASING HORMONE RECEPTOR"/>
    <property type="match status" value="1"/>
</dbReference>
<dbReference type="InterPro" id="IPR017452">
    <property type="entry name" value="GPCR_Rhodpsn_7TM"/>
</dbReference>
<dbReference type="AlphaFoldDB" id="A0AAD9P1E1"/>
<dbReference type="SUPFAM" id="SSF81321">
    <property type="entry name" value="Family A G protein-coupled receptor-like"/>
    <property type="match status" value="1"/>
</dbReference>
<dbReference type="GO" id="GO:0004930">
    <property type="term" value="F:G protein-coupled receptor activity"/>
    <property type="evidence" value="ECO:0007669"/>
    <property type="project" value="UniProtKB-KW"/>
</dbReference>
<dbReference type="Proteomes" id="UP001209878">
    <property type="component" value="Unassembled WGS sequence"/>
</dbReference>
<keyword evidence="2 8" id="KW-0812">Transmembrane</keyword>
<keyword evidence="6" id="KW-0675">Receptor</keyword>
<keyword evidence="4" id="KW-0297">G-protein coupled receptor</keyword>
<gene>
    <name evidence="10" type="ORF">NP493_202g03015</name>
</gene>
<evidence type="ECO:0000256" key="4">
    <source>
        <dbReference type="ARBA" id="ARBA00023040"/>
    </source>
</evidence>
<dbReference type="PROSITE" id="PS50262">
    <property type="entry name" value="G_PROTEIN_RECEP_F1_2"/>
    <property type="match status" value="1"/>
</dbReference>
<feature type="domain" description="G-protein coupled receptors family 1 profile" evidence="9">
    <location>
        <begin position="55"/>
        <end position="326"/>
    </location>
</feature>
<dbReference type="GO" id="GO:0005886">
    <property type="term" value="C:plasma membrane"/>
    <property type="evidence" value="ECO:0007669"/>
    <property type="project" value="TreeGrafter"/>
</dbReference>
<organism evidence="10 11">
    <name type="scientific">Ridgeia piscesae</name>
    <name type="common">Tubeworm</name>
    <dbReference type="NCBI Taxonomy" id="27915"/>
    <lineage>
        <taxon>Eukaryota</taxon>
        <taxon>Metazoa</taxon>
        <taxon>Spiralia</taxon>
        <taxon>Lophotrochozoa</taxon>
        <taxon>Annelida</taxon>
        <taxon>Polychaeta</taxon>
        <taxon>Sedentaria</taxon>
        <taxon>Canalipalpata</taxon>
        <taxon>Sabellida</taxon>
        <taxon>Siboglinidae</taxon>
        <taxon>Ridgeia</taxon>
    </lineage>
</organism>
<feature type="transmembrane region" description="Helical" evidence="8">
    <location>
        <begin position="159"/>
        <end position="178"/>
    </location>
</feature>
<feature type="transmembrane region" description="Helical" evidence="8">
    <location>
        <begin position="115"/>
        <end position="139"/>
    </location>
</feature>
<dbReference type="PANTHER" id="PTHR24243">
    <property type="entry name" value="G-PROTEIN COUPLED RECEPTOR"/>
    <property type="match status" value="1"/>
</dbReference>
<keyword evidence="11" id="KW-1185">Reference proteome</keyword>
<protein>
    <recommendedName>
        <fullName evidence="9">G-protein coupled receptors family 1 profile domain-containing protein</fullName>
    </recommendedName>
</protein>
<comment type="caution">
    <text evidence="10">The sequence shown here is derived from an EMBL/GenBank/DDBJ whole genome shotgun (WGS) entry which is preliminary data.</text>
</comment>
<feature type="transmembrane region" description="Helical" evidence="8">
    <location>
        <begin position="250"/>
        <end position="276"/>
    </location>
</feature>
<evidence type="ECO:0000256" key="1">
    <source>
        <dbReference type="ARBA" id="ARBA00004141"/>
    </source>
</evidence>
<sequence>MNVGTTPNDSATNPATLLPLLDRGSWSDILTVHNPTALYVDRFVSPVWYVIGICGNVLSVLVWAEKGTRHVNSSAVYLATLSVTDLVFLLLHIIMELKYAWGVDILSYPVFCETYFVFYLAVQYLSPVLVLGFTVERWIAVCRPFQKERYCTTSRAQKVVAGFVILCVSLCLMQAYFWTYVNGQCTLRQAALEGGDASLWSLWTWSTELLMFLVVPIVNLVFNVLVLCEIRRMSGDSLPGQAKQNAHARIVTTVTLLSVSFYVIFTTLPATLVYTLSQDFESANSTLTDAEALQDPEWQRYFEFITFRKVVEELCLSHYACNCILYALTGEHFRTRVWHILHGNRNETCTTYSQVSQRNDGFSIKLTDLTNTH</sequence>
<feature type="transmembrane region" description="Helical" evidence="8">
    <location>
        <begin position="76"/>
        <end position="95"/>
    </location>
</feature>
<evidence type="ECO:0000256" key="8">
    <source>
        <dbReference type="SAM" id="Phobius"/>
    </source>
</evidence>
<accession>A0AAD9P1E1</accession>
<evidence type="ECO:0000256" key="5">
    <source>
        <dbReference type="ARBA" id="ARBA00023136"/>
    </source>
</evidence>
<keyword evidence="3 8" id="KW-1133">Transmembrane helix</keyword>
<dbReference type="EMBL" id="JAODUO010000202">
    <property type="protein sequence ID" value="KAK2186391.1"/>
    <property type="molecule type" value="Genomic_DNA"/>
</dbReference>
<evidence type="ECO:0000313" key="10">
    <source>
        <dbReference type="EMBL" id="KAK2186391.1"/>
    </source>
</evidence>
<dbReference type="Gene3D" id="1.20.1070.10">
    <property type="entry name" value="Rhodopsin 7-helix transmembrane proteins"/>
    <property type="match status" value="1"/>
</dbReference>
<name>A0AAD9P1E1_RIDPI</name>
<evidence type="ECO:0000313" key="11">
    <source>
        <dbReference type="Proteomes" id="UP001209878"/>
    </source>
</evidence>
<evidence type="ECO:0000259" key="9">
    <source>
        <dbReference type="PROSITE" id="PS50262"/>
    </source>
</evidence>
<feature type="transmembrane region" description="Helical" evidence="8">
    <location>
        <begin position="209"/>
        <end position="230"/>
    </location>
</feature>
<reference evidence="10" key="1">
    <citation type="journal article" date="2023" name="Mol. Biol. Evol.">
        <title>Third-Generation Sequencing Reveals the Adaptive Role of the Epigenome in Three Deep-Sea Polychaetes.</title>
        <authorList>
            <person name="Perez M."/>
            <person name="Aroh O."/>
            <person name="Sun Y."/>
            <person name="Lan Y."/>
            <person name="Juniper S.K."/>
            <person name="Young C.R."/>
            <person name="Angers B."/>
            <person name="Qian P.Y."/>
        </authorList>
    </citation>
    <scope>NUCLEOTIDE SEQUENCE</scope>
    <source>
        <strain evidence="10">R07B-5</strain>
    </source>
</reference>
<dbReference type="Pfam" id="PF00001">
    <property type="entry name" value="7tm_1"/>
    <property type="match status" value="1"/>
</dbReference>
<keyword evidence="5 8" id="KW-0472">Membrane</keyword>
<proteinExistence type="predicted"/>
<evidence type="ECO:0000256" key="7">
    <source>
        <dbReference type="ARBA" id="ARBA00023224"/>
    </source>
</evidence>
<evidence type="ECO:0000256" key="3">
    <source>
        <dbReference type="ARBA" id="ARBA00022989"/>
    </source>
</evidence>
<feature type="transmembrane region" description="Helical" evidence="8">
    <location>
        <begin position="47"/>
        <end position="64"/>
    </location>
</feature>